<dbReference type="InterPro" id="IPR013407">
    <property type="entry name" value="CRISPR-assoc_prot_Cmr2"/>
</dbReference>
<dbReference type="InterPro" id="IPR054767">
    <property type="entry name" value="Cas10-Cmr2_palm2"/>
</dbReference>
<keyword evidence="1" id="KW-0547">Nucleotide-binding</keyword>
<sequence>MSNRYFHFTLGPVQSFVAQARRTRDFWAGSFLLSWLSAVAIQAVKAQGGKVSFPIPDGNYLCWLREGNNKHAPAPQQGCIPNRFKGLVATVPADFNAQEVAESVQLAWQGLAEAVWQQDLSHCTPQTRVIWDRQVKCFWEISWALTADGTESNLLDRRKNWRSYLPPEEAGVKCMMMDGWQELSGINTPNEKGLALFWQGLRNKGGSLKTDLREHEYLCAVAYIKRRFSRCFANLSQAMPNGWVAHGWQVNSSVPSVSYMAAAPWLANVLAVAPEQELSAFHNAAKVLTQNCYGEYDTRLACIDQALMKRGDKGLLWQVKSLDGDVFFETALDNKNRHEDQAQAQKVKHALCALRNAANKQLAANNRPLLAPVSPFYAVLMMDGDSLGSQMGHTAKQAAISESLNAFTSGVDHVVKGHSGFLIYAGGDDVLALLPVEFAMGCAYQLRQLYLDCFAKHGKGNVSSTLSGAIEYAHIKMPLGKVLGDAHRLLDDVAKDGCGRDSIAVRVWKPGGQHLQWARPWKKAVTHNKVIIDELVKDFQKTEQETPFSNSFFFNVEARFAMLQTKDKKGELALADGFDTPTIKKLIAAEYLNSGIDNKGITFAQAEERIGPLVTQCMPVKRLFEQGKEGAEDKEDFEDVNQLNIDAAHFIRFLVGKGVGHG</sequence>
<dbReference type="Pfam" id="PF12469">
    <property type="entry name" value="Cmr2_N"/>
    <property type="match status" value="1"/>
</dbReference>
<dbReference type="RefSeq" id="WP_088619260.1">
    <property type="nucleotide sequence ID" value="NZ_CP022129.1"/>
</dbReference>
<dbReference type="NCBIfam" id="TIGR02577">
    <property type="entry name" value="cas_TM1794_Cmr2"/>
    <property type="match status" value="1"/>
</dbReference>
<name>A0A1Z4BYM6_9GAMM</name>
<dbReference type="GO" id="GO:0000166">
    <property type="term" value="F:nucleotide binding"/>
    <property type="evidence" value="ECO:0007669"/>
    <property type="project" value="UniProtKB-KW"/>
</dbReference>
<proteinExistence type="predicted"/>
<evidence type="ECO:0000259" key="3">
    <source>
        <dbReference type="PROSITE" id="PS50887"/>
    </source>
</evidence>
<dbReference type="Gene3D" id="3.30.70.2220">
    <property type="entry name" value="CRISPR-Cas system, Cmr2 subunit, D1 domain, cysteine cluster"/>
    <property type="match status" value="1"/>
</dbReference>
<feature type="domain" description="GGDEF" evidence="3">
    <location>
        <begin position="375"/>
        <end position="508"/>
    </location>
</feature>
<keyword evidence="2" id="KW-0051">Antiviral defense</keyword>
<dbReference type="InterPro" id="IPR000160">
    <property type="entry name" value="GGDEF_dom"/>
</dbReference>
<dbReference type="GO" id="GO:0051607">
    <property type="term" value="P:defense response to virus"/>
    <property type="evidence" value="ECO:0007669"/>
    <property type="project" value="UniProtKB-KW"/>
</dbReference>
<dbReference type="AlphaFoldDB" id="A0A1Z4BYM6"/>
<evidence type="ECO:0000256" key="2">
    <source>
        <dbReference type="ARBA" id="ARBA00023118"/>
    </source>
</evidence>
<dbReference type="Pfam" id="PF22335">
    <property type="entry name" value="Cas10-Cmr2_palm2"/>
    <property type="match status" value="1"/>
</dbReference>
<organism evidence="4 5">
    <name type="scientific">Methylovulum psychrotolerans</name>
    <dbReference type="NCBI Taxonomy" id="1704499"/>
    <lineage>
        <taxon>Bacteria</taxon>
        <taxon>Pseudomonadati</taxon>
        <taxon>Pseudomonadota</taxon>
        <taxon>Gammaproteobacteria</taxon>
        <taxon>Methylococcales</taxon>
        <taxon>Methylococcaceae</taxon>
        <taxon>Methylovulum</taxon>
    </lineage>
</organism>
<dbReference type="InterPro" id="IPR024615">
    <property type="entry name" value="CRISPR-assoc_Cmr2_N"/>
</dbReference>
<protein>
    <submittedName>
        <fullName evidence="4">Type III-B CRISPR-associated protein Cas10/Cmr2</fullName>
    </submittedName>
</protein>
<evidence type="ECO:0000313" key="5">
    <source>
        <dbReference type="Proteomes" id="UP000197019"/>
    </source>
</evidence>
<reference evidence="4 5" key="1">
    <citation type="submission" date="2017-06" db="EMBL/GenBank/DDBJ databases">
        <title>Genome Sequencing of the methanotroph Methylovulum psychrotolerants str. HV10-M2 isolated from a high-altitude environment.</title>
        <authorList>
            <person name="Mateos-Rivera A."/>
        </authorList>
    </citation>
    <scope>NUCLEOTIDE SEQUENCE [LARGE SCALE GENOMIC DNA]</scope>
    <source>
        <strain evidence="4 5">HV10_M2</strain>
    </source>
</reference>
<dbReference type="PROSITE" id="PS50887">
    <property type="entry name" value="GGDEF"/>
    <property type="match status" value="1"/>
</dbReference>
<dbReference type="InterPro" id="IPR043128">
    <property type="entry name" value="Rev_trsase/Diguanyl_cyclase"/>
</dbReference>
<dbReference type="KEGG" id="mpsy:CEK71_10055"/>
<evidence type="ECO:0000313" key="4">
    <source>
        <dbReference type="EMBL" id="ASF46388.1"/>
    </source>
</evidence>
<gene>
    <name evidence="4" type="primary">cas10</name>
    <name evidence="4" type="ORF">CEK71_10055</name>
</gene>
<dbReference type="Gene3D" id="3.30.70.270">
    <property type="match status" value="1"/>
</dbReference>
<dbReference type="OrthoDB" id="9758700at2"/>
<dbReference type="EMBL" id="CP022129">
    <property type="protein sequence ID" value="ASF46388.1"/>
    <property type="molecule type" value="Genomic_DNA"/>
</dbReference>
<keyword evidence="5" id="KW-1185">Reference proteome</keyword>
<accession>A0A1Z4BYM6</accession>
<dbReference type="InterPro" id="IPR038242">
    <property type="entry name" value="Cmr2_N"/>
</dbReference>
<dbReference type="Proteomes" id="UP000197019">
    <property type="component" value="Chromosome"/>
</dbReference>
<evidence type="ECO:0000256" key="1">
    <source>
        <dbReference type="ARBA" id="ARBA00022741"/>
    </source>
</evidence>